<evidence type="ECO:0000313" key="2">
    <source>
        <dbReference type="EMBL" id="EFJ50417.1"/>
    </source>
</evidence>
<organism evidence="3">
    <name type="scientific">Volvox carteri f. nagariensis</name>
    <dbReference type="NCBI Taxonomy" id="3068"/>
    <lineage>
        <taxon>Eukaryota</taxon>
        <taxon>Viridiplantae</taxon>
        <taxon>Chlorophyta</taxon>
        <taxon>core chlorophytes</taxon>
        <taxon>Chlorophyceae</taxon>
        <taxon>CS clade</taxon>
        <taxon>Chlamydomonadales</taxon>
        <taxon>Volvocaceae</taxon>
        <taxon>Volvox</taxon>
    </lineage>
</organism>
<feature type="chain" id="PRO_5003123761" evidence="1">
    <location>
        <begin position="37"/>
        <end position="164"/>
    </location>
</feature>
<keyword evidence="1" id="KW-0732">Signal</keyword>
<dbReference type="EMBL" id="GL378331">
    <property type="protein sequence ID" value="EFJ50417.1"/>
    <property type="molecule type" value="Genomic_DNA"/>
</dbReference>
<accession>D8TPU0</accession>
<keyword evidence="3" id="KW-1185">Reference proteome</keyword>
<feature type="signal peptide" evidence="1">
    <location>
        <begin position="1"/>
        <end position="36"/>
    </location>
</feature>
<gene>
    <name evidence="2" type="ORF">VOLCADRAFT_88739</name>
</gene>
<sequence length="164" mass="18632">MAGWPGFWVSSVCCSRWRWRCSRRLVLHLVIVFGGGNHSAHDSSVDQMVTWVFEGTCSAMYDRLKTISSLAFRIILVLQSIVSRECAMDCDNIVRDLARVMDVLDAEIETVEGALEAVAGQIATCTDRDSLADLRDEEEQLRDEEKQLHEAKKVLFKLMLRHSE</sequence>
<protein>
    <submittedName>
        <fullName evidence="2">Uncharacterized protein</fullName>
    </submittedName>
</protein>
<evidence type="ECO:0000313" key="3">
    <source>
        <dbReference type="Proteomes" id="UP000001058"/>
    </source>
</evidence>
<evidence type="ECO:0000256" key="1">
    <source>
        <dbReference type="SAM" id="SignalP"/>
    </source>
</evidence>
<dbReference type="Proteomes" id="UP000001058">
    <property type="component" value="Unassembled WGS sequence"/>
</dbReference>
<dbReference type="GeneID" id="9624715"/>
<proteinExistence type="predicted"/>
<dbReference type="AlphaFoldDB" id="D8TPU0"/>
<name>D8TPU0_VOLCA</name>
<dbReference type="InParanoid" id="D8TPU0"/>
<dbReference type="RefSeq" id="XP_002948542.1">
    <property type="nucleotide sequence ID" value="XM_002948496.1"/>
</dbReference>
<reference evidence="2 3" key="1">
    <citation type="journal article" date="2010" name="Science">
        <title>Genomic analysis of organismal complexity in the multicellular green alga Volvox carteri.</title>
        <authorList>
            <person name="Prochnik S.E."/>
            <person name="Umen J."/>
            <person name="Nedelcu A.M."/>
            <person name="Hallmann A."/>
            <person name="Miller S.M."/>
            <person name="Nishii I."/>
            <person name="Ferris P."/>
            <person name="Kuo A."/>
            <person name="Mitros T."/>
            <person name="Fritz-Laylin L.K."/>
            <person name="Hellsten U."/>
            <person name="Chapman J."/>
            <person name="Simakov O."/>
            <person name="Rensing S.A."/>
            <person name="Terry A."/>
            <person name="Pangilinan J."/>
            <person name="Kapitonov V."/>
            <person name="Jurka J."/>
            <person name="Salamov A."/>
            <person name="Shapiro H."/>
            <person name="Schmutz J."/>
            <person name="Grimwood J."/>
            <person name="Lindquist E."/>
            <person name="Lucas S."/>
            <person name="Grigoriev I.V."/>
            <person name="Schmitt R."/>
            <person name="Kirk D."/>
            <person name="Rokhsar D.S."/>
        </authorList>
    </citation>
    <scope>NUCLEOTIDE SEQUENCE [LARGE SCALE GENOMIC DNA]</scope>
    <source>
        <strain evidence="3">f. Nagariensis / Eve</strain>
    </source>
</reference>
<dbReference type="KEGG" id="vcn:VOLCADRAFT_88739"/>